<evidence type="ECO:0000256" key="5">
    <source>
        <dbReference type="ARBA" id="ARBA00022840"/>
    </source>
</evidence>
<dbReference type="Proteomes" id="UP000741013">
    <property type="component" value="Unassembled WGS sequence"/>
</dbReference>
<comment type="catalytic activity">
    <reaction evidence="9">
        <text>ATP + H2O = ADP + phosphate + H(+)</text>
        <dbReference type="Rhea" id="RHEA:13065"/>
        <dbReference type="ChEBI" id="CHEBI:15377"/>
        <dbReference type="ChEBI" id="CHEBI:15378"/>
        <dbReference type="ChEBI" id="CHEBI:30616"/>
        <dbReference type="ChEBI" id="CHEBI:43474"/>
        <dbReference type="ChEBI" id="CHEBI:456216"/>
        <dbReference type="EC" id="5.6.2.4"/>
    </reaction>
</comment>
<dbReference type="PROSITE" id="PS51198">
    <property type="entry name" value="UVRD_HELICASE_ATP_BIND"/>
    <property type="match status" value="1"/>
</dbReference>
<feature type="binding site" evidence="10">
    <location>
        <begin position="203"/>
        <end position="210"/>
    </location>
    <ligand>
        <name>ATP</name>
        <dbReference type="ChEBI" id="CHEBI:30616"/>
    </ligand>
</feature>
<comment type="caution">
    <text evidence="12">The sequence shown here is derived from an EMBL/GenBank/DDBJ whole genome shotgun (WGS) entry which is preliminary data.</text>
</comment>
<evidence type="ECO:0000256" key="2">
    <source>
        <dbReference type="ARBA" id="ARBA00022741"/>
    </source>
</evidence>
<dbReference type="InterPro" id="IPR000212">
    <property type="entry name" value="DNA_helicase_UvrD/REP"/>
</dbReference>
<reference evidence="12 13" key="1">
    <citation type="submission" date="2021-03" db="EMBL/GenBank/DDBJ databases">
        <title>Sequencing the genomes of 1000 actinobacteria strains.</title>
        <authorList>
            <person name="Klenk H.-P."/>
        </authorList>
    </citation>
    <scope>NUCLEOTIDE SEQUENCE [LARGE SCALE GENOMIC DNA]</scope>
    <source>
        <strain evidence="12 13">DSM 45510</strain>
    </source>
</reference>
<proteinExistence type="inferred from homology"/>
<dbReference type="InterPro" id="IPR014017">
    <property type="entry name" value="DNA_helicase_UvrD-like_C"/>
</dbReference>
<evidence type="ECO:0000313" key="13">
    <source>
        <dbReference type="Proteomes" id="UP000741013"/>
    </source>
</evidence>
<evidence type="ECO:0000256" key="8">
    <source>
        <dbReference type="ARBA" id="ARBA00034808"/>
    </source>
</evidence>
<dbReference type="InterPro" id="IPR014016">
    <property type="entry name" value="UvrD-like_ATP-bd"/>
</dbReference>
<dbReference type="Pfam" id="PF13361">
    <property type="entry name" value="UvrD_C"/>
    <property type="match status" value="1"/>
</dbReference>
<evidence type="ECO:0000256" key="9">
    <source>
        <dbReference type="ARBA" id="ARBA00048988"/>
    </source>
</evidence>
<dbReference type="Gene3D" id="1.10.10.160">
    <property type="match status" value="1"/>
</dbReference>
<evidence type="ECO:0000313" key="12">
    <source>
        <dbReference type="EMBL" id="MBP2182320.1"/>
    </source>
</evidence>
<feature type="domain" description="UvrD-like helicase ATP-binding" evidence="11">
    <location>
        <begin position="182"/>
        <end position="466"/>
    </location>
</feature>
<dbReference type="EMBL" id="JAGGMS010000001">
    <property type="protein sequence ID" value="MBP2182320.1"/>
    <property type="molecule type" value="Genomic_DNA"/>
</dbReference>
<evidence type="ECO:0000256" key="1">
    <source>
        <dbReference type="ARBA" id="ARBA00009922"/>
    </source>
</evidence>
<dbReference type="InterPro" id="IPR013986">
    <property type="entry name" value="DExx_box_DNA_helicase_dom_sf"/>
</dbReference>
<sequence length="720" mass="80834">MFEGLLVRTSQSWSLLLRRALPAKDSTRADAFLFGPTGVYAVIVAEQPPDVSAAQAIRRHAEERLAGIRDHRGQLLAGSAVHLVLVTAGRTTVNSHRNDRPYWAVDETKLNELFKRDLAHLNRRQITAITEQAAPRLADYLRLTVPKPERAPEPDGLLLAEDLTADQVAAAQTRSFDSWLTFLHPQQLAIVTRRYNGPARISGPAGTGKTVVLLHRLRHLARHAPGPLLLTTFVKNLPPVTEASFRRLAPEVADRVEFLNLHAWLGRFLTARGHRLNVNSSQIRTAFSRAWSLHREVLEPIVPHQEYCWTEVDRVIKGRGITSFEEYVGISRRGRGRLAPRHKELIWQLYLTYQEKLAERDLHDYNDMVSVAHTELSERPLDEPYAAVAVDEVQDITLTGLRFLRELAGDGPDRLLLVGDGQQQVYPGGWRLSDAGIPIQGRGEVLRVNYRNRAEVLAFAQRFDADNEVDDLDGASGVALLDVESVNSGGTTLSWRGPAADLGAALRTRLEQLSVPLGQTALVVFHHRDLSLCTKPLREAGIPMTLLENYRGETDDRLKVGTVHRAKGLDFQAVLVVDVPDKSVENEQEARELRSRQRLVAATRARDFLWWGVVAETELDRKPEPPPAVVECVHEMPIEWCGTCKKPPRGVLPRGYRTRGGNAYHNDQHCNWLRKGQSRSQRQGKNVHDKVPVAWAAVRPGELEPCEFCCSPEWLKRHGH</sequence>
<accession>A0ABS4PSB6</accession>
<evidence type="ECO:0000256" key="7">
    <source>
        <dbReference type="ARBA" id="ARBA00034617"/>
    </source>
</evidence>
<dbReference type="EC" id="5.6.2.4" evidence="8"/>
<gene>
    <name evidence="12" type="ORF">JOM49_003846</name>
</gene>
<evidence type="ECO:0000256" key="4">
    <source>
        <dbReference type="ARBA" id="ARBA00022806"/>
    </source>
</evidence>
<dbReference type="PANTHER" id="PTHR11070:SF45">
    <property type="entry name" value="DNA 3'-5' HELICASE"/>
    <property type="match status" value="1"/>
</dbReference>
<keyword evidence="5 10" id="KW-0067">ATP-binding</keyword>
<dbReference type="SUPFAM" id="SSF52540">
    <property type="entry name" value="P-loop containing nucleoside triphosphate hydrolases"/>
    <property type="match status" value="1"/>
</dbReference>
<comment type="catalytic activity">
    <reaction evidence="7">
        <text>Couples ATP hydrolysis with the unwinding of duplex DNA by translocating in the 3'-5' direction.</text>
        <dbReference type="EC" id="5.6.2.4"/>
    </reaction>
</comment>
<keyword evidence="4 10" id="KW-0347">Helicase</keyword>
<organism evidence="12 13">
    <name type="scientific">Amycolatopsis magusensis</name>
    <dbReference type="NCBI Taxonomy" id="882444"/>
    <lineage>
        <taxon>Bacteria</taxon>
        <taxon>Bacillati</taxon>
        <taxon>Actinomycetota</taxon>
        <taxon>Actinomycetes</taxon>
        <taxon>Pseudonocardiales</taxon>
        <taxon>Pseudonocardiaceae</taxon>
        <taxon>Amycolatopsis</taxon>
    </lineage>
</organism>
<dbReference type="RefSeq" id="WP_308158791.1">
    <property type="nucleotide sequence ID" value="NZ_JAGGMS010000001.1"/>
</dbReference>
<evidence type="ECO:0000256" key="10">
    <source>
        <dbReference type="PROSITE-ProRule" id="PRU00560"/>
    </source>
</evidence>
<keyword evidence="3 10" id="KW-0378">Hydrolase</keyword>
<dbReference type="PANTHER" id="PTHR11070">
    <property type="entry name" value="UVRD / RECB / PCRA DNA HELICASE FAMILY MEMBER"/>
    <property type="match status" value="1"/>
</dbReference>
<evidence type="ECO:0000256" key="3">
    <source>
        <dbReference type="ARBA" id="ARBA00022801"/>
    </source>
</evidence>
<evidence type="ECO:0000259" key="11">
    <source>
        <dbReference type="PROSITE" id="PS51198"/>
    </source>
</evidence>
<name>A0ABS4PSB6_9PSEU</name>
<protein>
    <recommendedName>
        <fullName evidence="8">DNA 3'-5' helicase</fullName>
        <ecNumber evidence="8">5.6.2.4</ecNumber>
    </recommendedName>
</protein>
<evidence type="ECO:0000256" key="6">
    <source>
        <dbReference type="ARBA" id="ARBA00023235"/>
    </source>
</evidence>
<dbReference type="Pfam" id="PF00580">
    <property type="entry name" value="UvrD-helicase"/>
    <property type="match status" value="1"/>
</dbReference>
<comment type="similarity">
    <text evidence="1">Belongs to the helicase family. UvrD subfamily.</text>
</comment>
<dbReference type="InterPro" id="IPR027417">
    <property type="entry name" value="P-loop_NTPase"/>
</dbReference>
<keyword evidence="13" id="KW-1185">Reference proteome</keyword>
<keyword evidence="6" id="KW-0413">Isomerase</keyword>
<dbReference type="Gene3D" id="3.40.50.300">
    <property type="entry name" value="P-loop containing nucleotide triphosphate hydrolases"/>
    <property type="match status" value="2"/>
</dbReference>
<keyword evidence="2 10" id="KW-0547">Nucleotide-binding</keyword>